<keyword evidence="1" id="KW-0812">Transmembrane</keyword>
<dbReference type="AlphaFoldDB" id="A0A5J9UY14"/>
<proteinExistence type="predicted"/>
<sequence length="61" mass="6949">MAGVNQGERNHGFPSSTVEELLRDRFHCLELLIGALLLTSAFYQYLYTDGYTYVFVISQSI</sequence>
<organism evidence="2 3">
    <name type="scientific">Eragrostis curvula</name>
    <name type="common">weeping love grass</name>
    <dbReference type="NCBI Taxonomy" id="38414"/>
    <lineage>
        <taxon>Eukaryota</taxon>
        <taxon>Viridiplantae</taxon>
        <taxon>Streptophyta</taxon>
        <taxon>Embryophyta</taxon>
        <taxon>Tracheophyta</taxon>
        <taxon>Spermatophyta</taxon>
        <taxon>Magnoliopsida</taxon>
        <taxon>Liliopsida</taxon>
        <taxon>Poales</taxon>
        <taxon>Poaceae</taxon>
        <taxon>PACMAD clade</taxon>
        <taxon>Chloridoideae</taxon>
        <taxon>Eragrostideae</taxon>
        <taxon>Eragrostidinae</taxon>
        <taxon>Eragrostis</taxon>
    </lineage>
</organism>
<comment type="caution">
    <text evidence="2">The sequence shown here is derived from an EMBL/GenBank/DDBJ whole genome shotgun (WGS) entry which is preliminary data.</text>
</comment>
<feature type="transmembrane region" description="Helical" evidence="1">
    <location>
        <begin position="28"/>
        <end position="46"/>
    </location>
</feature>
<evidence type="ECO:0000313" key="2">
    <source>
        <dbReference type="EMBL" id="TVU28505.1"/>
    </source>
</evidence>
<dbReference type="Gramene" id="TVU28505">
    <property type="protein sequence ID" value="TVU28505"/>
    <property type="gene ID" value="EJB05_20024"/>
</dbReference>
<reference evidence="2 3" key="1">
    <citation type="journal article" date="2019" name="Sci. Rep.">
        <title>A high-quality genome of Eragrostis curvula grass provides insights into Poaceae evolution and supports new strategies to enhance forage quality.</title>
        <authorList>
            <person name="Carballo J."/>
            <person name="Santos B.A.C.M."/>
            <person name="Zappacosta D."/>
            <person name="Garbus I."/>
            <person name="Selva J.P."/>
            <person name="Gallo C.A."/>
            <person name="Diaz A."/>
            <person name="Albertini E."/>
            <person name="Caccamo M."/>
            <person name="Echenique V."/>
        </authorList>
    </citation>
    <scope>NUCLEOTIDE SEQUENCE [LARGE SCALE GENOMIC DNA]</scope>
    <source>
        <strain evidence="3">cv. Victoria</strain>
        <tissue evidence="2">Leaf</tissue>
    </source>
</reference>
<feature type="non-terminal residue" evidence="2">
    <location>
        <position position="61"/>
    </location>
</feature>
<protein>
    <submittedName>
        <fullName evidence="2">Uncharacterized protein</fullName>
    </submittedName>
</protein>
<gene>
    <name evidence="2" type="ORF">EJB05_20024</name>
</gene>
<accession>A0A5J9UY14</accession>
<dbReference type="Proteomes" id="UP000324897">
    <property type="component" value="Chromosome 1"/>
</dbReference>
<feature type="non-terminal residue" evidence="2">
    <location>
        <position position="1"/>
    </location>
</feature>
<evidence type="ECO:0000256" key="1">
    <source>
        <dbReference type="SAM" id="Phobius"/>
    </source>
</evidence>
<evidence type="ECO:0000313" key="3">
    <source>
        <dbReference type="Proteomes" id="UP000324897"/>
    </source>
</evidence>
<keyword evidence="1" id="KW-0472">Membrane</keyword>
<dbReference type="EMBL" id="RWGY01000011">
    <property type="protein sequence ID" value="TVU28505.1"/>
    <property type="molecule type" value="Genomic_DNA"/>
</dbReference>
<name>A0A5J9UY14_9POAL</name>
<keyword evidence="3" id="KW-1185">Reference proteome</keyword>
<keyword evidence="1" id="KW-1133">Transmembrane helix</keyword>